<dbReference type="STRING" id="385682.SAMN05444380_10570"/>
<dbReference type="OrthoDB" id="7058268at2"/>
<protein>
    <recommendedName>
        <fullName evidence="3">DUF354 domain-containing protein</fullName>
    </recommendedName>
</protein>
<gene>
    <name evidence="1" type="ORF">SAMN05444380_10570</name>
</gene>
<dbReference type="RefSeq" id="WP_044138445.1">
    <property type="nucleotide sequence ID" value="NZ_AFSL01000015.1"/>
</dbReference>
<sequence length="346" mass="40048">MKIMIDIGHPAHVHYFRNFIRIMESRGHQFLVTARRREHVAELLNYYGIPFIDRGKGGSSLFTKGLYLISAVWKQYRRARKFKPDLFLDFSTIYSGPAAWLTGKPYITFTDTENTRFYRRFIDPFCKVVYTPKCFPLNLGKHHRRFNGVMELAYLHPNYFKPDPSVLQDLNIKQGERFAIVRFVDWKALHDRGKHGFTLAGKVEMVKTLEQYGKVFVSSEGPLPHELEANRLTIEPYRFHHLLFYATLLVSEGATMCSEAAMLGTPAIFLSDINLSYLNYLEDYYGLVLNFGTSPKEQRIALKSAVTLFGRPGTKANAWVQSEKLFNDNIDVTQFMVEEIEALMEK</sequence>
<dbReference type="Proteomes" id="UP000181976">
    <property type="component" value="Unassembled WGS sequence"/>
</dbReference>
<dbReference type="InterPro" id="IPR007152">
    <property type="entry name" value="DUF354"/>
</dbReference>
<keyword evidence="2" id="KW-1185">Reference proteome</keyword>
<reference evidence="1 2" key="1">
    <citation type="submission" date="2016-10" db="EMBL/GenBank/DDBJ databases">
        <authorList>
            <person name="de Groot N.N."/>
        </authorList>
    </citation>
    <scope>NUCLEOTIDE SEQUENCE [LARGE SCALE GENOMIC DNA]</scope>
    <source>
        <strain evidence="1 2">DSM 19012</strain>
    </source>
</reference>
<dbReference type="PANTHER" id="PTHR39662:SF1">
    <property type="entry name" value="DUF354 DOMAIN-CONTAINING PROTEIN"/>
    <property type="match status" value="1"/>
</dbReference>
<dbReference type="PIRSF" id="PIRSF005357">
    <property type="entry name" value="UCP005357"/>
    <property type="match status" value="1"/>
</dbReference>
<dbReference type="InParanoid" id="A0A1I1WY64"/>
<evidence type="ECO:0000313" key="1">
    <source>
        <dbReference type="EMBL" id="SFD99921.1"/>
    </source>
</evidence>
<dbReference type="PANTHER" id="PTHR39662">
    <property type="entry name" value="DUF354 DOMAIN-CONTAINING PROTEIN-RELATED"/>
    <property type="match status" value="1"/>
</dbReference>
<dbReference type="AlphaFoldDB" id="A0A1I1WY64"/>
<dbReference type="eggNOG" id="COG1817">
    <property type="taxonomic scope" value="Bacteria"/>
</dbReference>
<evidence type="ECO:0008006" key="3">
    <source>
        <dbReference type="Google" id="ProtNLM"/>
    </source>
</evidence>
<evidence type="ECO:0000313" key="2">
    <source>
        <dbReference type="Proteomes" id="UP000181976"/>
    </source>
</evidence>
<accession>A0A1I1WY64</accession>
<dbReference type="SUPFAM" id="SSF53756">
    <property type="entry name" value="UDP-Glycosyltransferase/glycogen phosphorylase"/>
    <property type="match status" value="1"/>
</dbReference>
<name>A0A1I1WY64_9BACT</name>
<organism evidence="1 2">
    <name type="scientific">Thermophagus xiamenensis</name>
    <dbReference type="NCBI Taxonomy" id="385682"/>
    <lineage>
        <taxon>Bacteria</taxon>
        <taxon>Pseudomonadati</taxon>
        <taxon>Bacteroidota</taxon>
        <taxon>Bacteroidia</taxon>
        <taxon>Marinilabiliales</taxon>
        <taxon>Marinilabiliaceae</taxon>
        <taxon>Thermophagus</taxon>
    </lineage>
</organism>
<dbReference type="Pfam" id="PF04007">
    <property type="entry name" value="DUF354"/>
    <property type="match status" value="1"/>
</dbReference>
<dbReference type="EMBL" id="FONA01000005">
    <property type="protein sequence ID" value="SFD99921.1"/>
    <property type="molecule type" value="Genomic_DNA"/>
</dbReference>
<proteinExistence type="predicted"/>